<dbReference type="EMBL" id="FXTN01000007">
    <property type="protein sequence ID" value="SMO78683.1"/>
    <property type="molecule type" value="Genomic_DNA"/>
</dbReference>
<organism evidence="2 3">
    <name type="scientific">Pedobacter westerhofensis</name>
    <dbReference type="NCBI Taxonomy" id="425512"/>
    <lineage>
        <taxon>Bacteria</taxon>
        <taxon>Pseudomonadati</taxon>
        <taxon>Bacteroidota</taxon>
        <taxon>Sphingobacteriia</taxon>
        <taxon>Sphingobacteriales</taxon>
        <taxon>Sphingobacteriaceae</taxon>
        <taxon>Pedobacter</taxon>
    </lineage>
</organism>
<dbReference type="AlphaFoldDB" id="A0A521E423"/>
<dbReference type="PANTHER" id="PTHR35810">
    <property type="entry name" value="CYTOPLASMIC PROTEIN-RELATED"/>
    <property type="match status" value="1"/>
</dbReference>
<evidence type="ECO:0000259" key="1">
    <source>
        <dbReference type="Pfam" id="PF01022"/>
    </source>
</evidence>
<accession>A0A521E423</accession>
<keyword evidence="3" id="KW-1185">Reference proteome</keyword>
<dbReference type="OrthoDB" id="9802752at2"/>
<dbReference type="PANTHER" id="PTHR35810:SF1">
    <property type="entry name" value="CYTOPLASMIC PROTEIN"/>
    <property type="match status" value="1"/>
</dbReference>
<sequence length="67" mass="7777">MQNHQIVIYKTENGETVIDVKVDNSTIWLTLNQISELFGKNKSTISRHLNNIYKEEELTHPALILHC</sequence>
<dbReference type="RefSeq" id="WP_142528848.1">
    <property type="nucleotide sequence ID" value="NZ_CBCSJO010000007.1"/>
</dbReference>
<dbReference type="Proteomes" id="UP000320300">
    <property type="component" value="Unassembled WGS sequence"/>
</dbReference>
<dbReference type="Pfam" id="PF01022">
    <property type="entry name" value="HTH_5"/>
    <property type="match status" value="1"/>
</dbReference>
<evidence type="ECO:0000313" key="3">
    <source>
        <dbReference type="Proteomes" id="UP000320300"/>
    </source>
</evidence>
<name>A0A521E423_9SPHI</name>
<dbReference type="InterPro" id="IPR001845">
    <property type="entry name" value="HTH_ArsR_DNA-bd_dom"/>
</dbReference>
<proteinExistence type="predicted"/>
<gene>
    <name evidence="2" type="ORF">SAMN06265348_1071</name>
</gene>
<evidence type="ECO:0000313" key="2">
    <source>
        <dbReference type="EMBL" id="SMO78683.1"/>
    </source>
</evidence>
<dbReference type="GO" id="GO:0003700">
    <property type="term" value="F:DNA-binding transcription factor activity"/>
    <property type="evidence" value="ECO:0007669"/>
    <property type="project" value="InterPro"/>
</dbReference>
<reference evidence="2 3" key="1">
    <citation type="submission" date="2017-05" db="EMBL/GenBank/DDBJ databases">
        <authorList>
            <person name="Varghese N."/>
            <person name="Submissions S."/>
        </authorList>
    </citation>
    <scope>NUCLEOTIDE SEQUENCE [LARGE SCALE GENOMIC DNA]</scope>
    <source>
        <strain evidence="2 3">DSM 19036</strain>
    </source>
</reference>
<feature type="domain" description="HTH arsR-type" evidence="1">
    <location>
        <begin position="30"/>
        <end position="55"/>
    </location>
</feature>
<protein>
    <submittedName>
        <fullName evidence="2">Regulatory protein, arsR family</fullName>
    </submittedName>
</protein>